<dbReference type="RefSeq" id="WP_145716539.1">
    <property type="nucleotide sequence ID" value="NZ_BAAAFY010000004.1"/>
</dbReference>
<keyword evidence="2" id="KW-0732">Signal</keyword>
<evidence type="ECO:0000313" key="4">
    <source>
        <dbReference type="Proteomes" id="UP000316778"/>
    </source>
</evidence>
<sequence>MKKILLFCCCLLALMQTYAQTKVLDYDVTSFNFDGTLVNGAKIKTNLPFTDGSQMPTIIIEGYAYGSSSPIGLILTYYIYGGVFYQPLVSSFGAVTPPIYLANEGGKVVIFIERKEFHLRFNVRAFAQGRVGDVQANYDGWAVVDESISASATGKVLVPYRNRFAGDVFLTGGVWNKDSKVGIGTTSPSAQLNVQGGAIRLSNPGGYPYGMNIDVDYPSGWAREFSISHGSTGKMFSVGAFGSGNTLTYGYIGGNTTADAAQDAPWMVFKPDGNVGIGTVTPGAYKLAVKGTIGAQKVKVTQQGWADFVFQPGYQLPSLYEIEKYIKANRHLPGIPTAAEVEKEGLDLGEMDKKLLQKIEEQTLYLIELNKKIDALQQKNALLQGQVDSLSNK</sequence>
<gene>
    <name evidence="3" type="ORF">LX66_3865</name>
</gene>
<organism evidence="3 4">
    <name type="scientific">Chitinophaga japonensis</name>
    <name type="common">Flexibacter japonensis</name>
    <dbReference type="NCBI Taxonomy" id="104662"/>
    <lineage>
        <taxon>Bacteria</taxon>
        <taxon>Pseudomonadati</taxon>
        <taxon>Bacteroidota</taxon>
        <taxon>Chitinophagia</taxon>
        <taxon>Chitinophagales</taxon>
        <taxon>Chitinophagaceae</taxon>
        <taxon>Chitinophaga</taxon>
    </lineage>
</organism>
<feature type="coiled-coil region" evidence="1">
    <location>
        <begin position="359"/>
        <end position="393"/>
    </location>
</feature>
<evidence type="ECO:0000256" key="1">
    <source>
        <dbReference type="SAM" id="Coils"/>
    </source>
</evidence>
<dbReference type="AlphaFoldDB" id="A0A562SZR9"/>
<dbReference type="OrthoDB" id="9808753at2"/>
<dbReference type="Proteomes" id="UP000316778">
    <property type="component" value="Unassembled WGS sequence"/>
</dbReference>
<protein>
    <recommendedName>
        <fullName evidence="5">BZIP transcription factor</fullName>
    </recommendedName>
</protein>
<evidence type="ECO:0000313" key="3">
    <source>
        <dbReference type="EMBL" id="TWI86603.1"/>
    </source>
</evidence>
<evidence type="ECO:0000256" key="2">
    <source>
        <dbReference type="SAM" id="SignalP"/>
    </source>
</evidence>
<keyword evidence="1" id="KW-0175">Coiled coil</keyword>
<proteinExistence type="predicted"/>
<keyword evidence="4" id="KW-1185">Reference proteome</keyword>
<reference evidence="3 4" key="1">
    <citation type="journal article" date="2013" name="Stand. Genomic Sci.">
        <title>Genomic Encyclopedia of Type Strains, Phase I: The one thousand microbial genomes (KMG-I) project.</title>
        <authorList>
            <person name="Kyrpides N.C."/>
            <person name="Woyke T."/>
            <person name="Eisen J.A."/>
            <person name="Garrity G."/>
            <person name="Lilburn T.G."/>
            <person name="Beck B.J."/>
            <person name="Whitman W.B."/>
            <person name="Hugenholtz P."/>
            <person name="Klenk H.P."/>
        </authorList>
    </citation>
    <scope>NUCLEOTIDE SEQUENCE [LARGE SCALE GENOMIC DNA]</scope>
    <source>
        <strain evidence="3 4">DSM 13484</strain>
    </source>
</reference>
<evidence type="ECO:0008006" key="5">
    <source>
        <dbReference type="Google" id="ProtNLM"/>
    </source>
</evidence>
<comment type="caution">
    <text evidence="3">The sequence shown here is derived from an EMBL/GenBank/DDBJ whole genome shotgun (WGS) entry which is preliminary data.</text>
</comment>
<accession>A0A562SZR9</accession>
<name>A0A562SZR9_CHIJA</name>
<feature type="signal peptide" evidence="2">
    <location>
        <begin position="1"/>
        <end position="19"/>
    </location>
</feature>
<feature type="chain" id="PRO_5022201820" description="BZIP transcription factor" evidence="2">
    <location>
        <begin position="20"/>
        <end position="393"/>
    </location>
</feature>
<dbReference type="EMBL" id="VLLG01000004">
    <property type="protein sequence ID" value="TWI86603.1"/>
    <property type="molecule type" value="Genomic_DNA"/>
</dbReference>